<dbReference type="Gene3D" id="2.120.10.30">
    <property type="entry name" value="TolB, C-terminal domain"/>
    <property type="match status" value="3"/>
</dbReference>
<keyword evidence="6" id="KW-1015">Disulfide bond</keyword>
<dbReference type="PANTHER" id="PTHR46513:SF41">
    <property type="entry name" value="LOW-DENSITY LIPOPROTEIN RECEPTOR-RELATED PROTEIN"/>
    <property type="match status" value="1"/>
</dbReference>
<evidence type="ECO:0000313" key="11">
    <source>
        <dbReference type="Proteomes" id="UP000230750"/>
    </source>
</evidence>
<dbReference type="InterPro" id="IPR011042">
    <property type="entry name" value="6-blade_b-propeller_TolB-like"/>
</dbReference>
<name>A0A2G8K123_STIJA</name>
<keyword evidence="2" id="KW-0472">Membrane</keyword>
<dbReference type="GO" id="GO:0005886">
    <property type="term" value="C:plasma membrane"/>
    <property type="evidence" value="ECO:0007669"/>
    <property type="project" value="UniProtKB-SubCell"/>
</dbReference>
<dbReference type="SUPFAM" id="SSF63825">
    <property type="entry name" value="YWTD domain"/>
    <property type="match status" value="3"/>
</dbReference>
<dbReference type="Proteomes" id="UP000230750">
    <property type="component" value="Unassembled WGS sequence"/>
</dbReference>
<dbReference type="SMART" id="SM00181">
    <property type="entry name" value="EGF"/>
    <property type="match status" value="2"/>
</dbReference>
<dbReference type="OrthoDB" id="72419at2759"/>
<evidence type="ECO:0000256" key="1">
    <source>
        <dbReference type="ARBA" id="ARBA00004251"/>
    </source>
</evidence>
<feature type="repeat" description="LDL-receptor class B" evidence="8">
    <location>
        <begin position="724"/>
        <end position="766"/>
    </location>
</feature>
<dbReference type="Pfam" id="PF14670">
    <property type="entry name" value="FXa_inhibition"/>
    <property type="match status" value="1"/>
</dbReference>
<evidence type="ECO:0000256" key="5">
    <source>
        <dbReference type="ARBA" id="ARBA00022737"/>
    </source>
</evidence>
<gene>
    <name evidence="10" type="ORF">BSL78_21446</name>
</gene>
<evidence type="ECO:0000256" key="2">
    <source>
        <dbReference type="ARBA" id="ARBA00022475"/>
    </source>
</evidence>
<evidence type="ECO:0000256" key="7">
    <source>
        <dbReference type="ARBA" id="ARBA00023180"/>
    </source>
</evidence>
<dbReference type="EMBL" id="MRZV01000995">
    <property type="protein sequence ID" value="PIK41701.1"/>
    <property type="molecule type" value="Genomic_DNA"/>
</dbReference>
<accession>A0A2G8K123</accession>
<organism evidence="10 11">
    <name type="scientific">Stichopus japonicus</name>
    <name type="common">Sea cucumber</name>
    <dbReference type="NCBI Taxonomy" id="307972"/>
    <lineage>
        <taxon>Eukaryota</taxon>
        <taxon>Metazoa</taxon>
        <taxon>Echinodermata</taxon>
        <taxon>Eleutherozoa</taxon>
        <taxon>Echinozoa</taxon>
        <taxon>Holothuroidea</taxon>
        <taxon>Aspidochirotacea</taxon>
        <taxon>Aspidochirotida</taxon>
        <taxon>Stichopodidae</taxon>
        <taxon>Apostichopus</taxon>
    </lineage>
</organism>
<evidence type="ECO:0000256" key="8">
    <source>
        <dbReference type="PROSITE-ProRule" id="PRU00461"/>
    </source>
</evidence>
<comment type="subcellular location">
    <subcellularLocation>
        <location evidence="1">Cell membrane</location>
        <topology evidence="1">Single-pass type I membrane protein</topology>
    </subcellularLocation>
</comment>
<dbReference type="InterPro" id="IPR000033">
    <property type="entry name" value="LDLR_classB_rpt"/>
</dbReference>
<keyword evidence="7" id="KW-0325">Glycoprotein</keyword>
<keyword evidence="3" id="KW-0245">EGF-like domain</keyword>
<feature type="repeat" description="LDL-receptor class B" evidence="8">
    <location>
        <begin position="422"/>
        <end position="464"/>
    </location>
</feature>
<feature type="domain" description="EGF-like" evidence="9">
    <location>
        <begin position="335"/>
        <end position="374"/>
    </location>
</feature>
<sequence length="833" mass="93711">MSCKLRKFVSLVLRDIVEFITIILCLIFYEEFNLTTSTPKTAIPDTNANLFAALTFLSAADVTLLLANRQDIRLLQVQANEEANSTILLENQENIAWADFIYEDQSVFYSNAGDEKGKSRIFRLDLDSSLSEPRAVVSSELMMISGLACDWRNHKLYFIDSDRKVIEVSELDGSLRKVLIWTDMEKPRDVTLDPLHGYMFWVDWNPEEPKIERAGMDGSLRTVIVHTGLDMPYSLTLDYATMKLFWGDTHLNTIQCSDYSGFSRSTISVESAHQFAAVTVFNEDLFWSDWISSSIWAIEKEEGSQKRLIASYLSAPLDVRVFAEERQPLPTDPNPCDFNNGYCSSLCLLSPDQPFYSCACKTGIRLDEENGTCAEHPQEFLVFAQRTSIHIISLDTEDHIPQLITDEDVQGAVAVDYDPVEQHIYWSDYQKGTIERIKLDGTERQVIVPGDLEYPDGIAVDWVSRTLYWTDTGRDKIEVSRLDGTARRVIAYDDLDEPRAIIVDPERGYLYWSDWGDPSRIERSSLDGTNRTTLINTPEGWPNGIAIDYKKGRIMWGTAKYRKIESADMEGTNRSVIVDNTRHIFGFSLGGDYIYWTDWNTQTIERAEKHTGLGREVVATLSDLMGLKVVTQDILSISNECATNNGGCSHVCIYNPQGISCLCPSNMELLQTDRRTCVYPGPALVYWADNQIRKLSIDLNAGTVDTIISDVAEVGETDTDAREGRVYWSSPKLKTISRAFINGTGLEIIIGVDVKEPSGVSVDWMSRNLYFTDAVQKVAATRVPMAFCHHHCSGGARVLVRRARMVCRGAIDTIRAIYSSGHYLSGAPQLVGA</sequence>
<dbReference type="InterPro" id="IPR050778">
    <property type="entry name" value="Cueball_EGF_LRP_Nidogen"/>
</dbReference>
<evidence type="ECO:0000256" key="4">
    <source>
        <dbReference type="ARBA" id="ARBA00022729"/>
    </source>
</evidence>
<dbReference type="STRING" id="307972.A0A2G8K123"/>
<evidence type="ECO:0000256" key="6">
    <source>
        <dbReference type="ARBA" id="ARBA00023157"/>
    </source>
</evidence>
<dbReference type="FunFam" id="2.120.10.30:FF:000008">
    <property type="entry name" value="Low-density lipoprotein receptor-related protein 4"/>
    <property type="match status" value="1"/>
</dbReference>
<dbReference type="FunFam" id="2.120.10.30:FF:000241">
    <property type="entry name" value="Low-density lipoprotein receptor-related protein 6"/>
    <property type="match status" value="1"/>
</dbReference>
<dbReference type="Gene3D" id="2.10.25.10">
    <property type="entry name" value="Laminin"/>
    <property type="match status" value="1"/>
</dbReference>
<protein>
    <submittedName>
        <fullName evidence="10">Low-density lipoprotein receptor-related protein 6</fullName>
    </submittedName>
</protein>
<evidence type="ECO:0000313" key="10">
    <source>
        <dbReference type="EMBL" id="PIK41701.1"/>
    </source>
</evidence>
<keyword evidence="5" id="KW-0677">Repeat</keyword>
<proteinExistence type="predicted"/>
<dbReference type="SUPFAM" id="SSF57196">
    <property type="entry name" value="EGF/Laminin"/>
    <property type="match status" value="2"/>
</dbReference>
<keyword evidence="10" id="KW-0675">Receptor</keyword>
<keyword evidence="2" id="KW-1003">Cell membrane</keyword>
<dbReference type="GO" id="GO:0060070">
    <property type="term" value="P:canonical Wnt signaling pathway"/>
    <property type="evidence" value="ECO:0007669"/>
    <property type="project" value="TreeGrafter"/>
</dbReference>
<dbReference type="PANTHER" id="PTHR46513">
    <property type="entry name" value="VITELLOGENIN RECEPTOR-LIKE PROTEIN-RELATED-RELATED"/>
    <property type="match status" value="1"/>
</dbReference>
<comment type="caution">
    <text evidence="10">The sequence shown here is derived from an EMBL/GenBank/DDBJ whole genome shotgun (WGS) entry which is preliminary data.</text>
</comment>
<feature type="repeat" description="LDL-receptor class B" evidence="8">
    <location>
        <begin position="508"/>
        <end position="551"/>
    </location>
</feature>
<dbReference type="GO" id="GO:0042813">
    <property type="term" value="F:Wnt receptor activity"/>
    <property type="evidence" value="ECO:0007669"/>
    <property type="project" value="TreeGrafter"/>
</dbReference>
<dbReference type="PROSITE" id="PS51120">
    <property type="entry name" value="LDLRB"/>
    <property type="match status" value="6"/>
</dbReference>
<evidence type="ECO:0000259" key="9">
    <source>
        <dbReference type="SMART" id="SM00181"/>
    </source>
</evidence>
<dbReference type="SMART" id="SM00135">
    <property type="entry name" value="LY"/>
    <property type="match status" value="11"/>
</dbReference>
<dbReference type="InterPro" id="IPR000742">
    <property type="entry name" value="EGF"/>
</dbReference>
<feature type="domain" description="EGF-like" evidence="9">
    <location>
        <begin position="640"/>
        <end position="678"/>
    </location>
</feature>
<feature type="repeat" description="LDL-receptor class B" evidence="8">
    <location>
        <begin position="465"/>
        <end position="507"/>
    </location>
</feature>
<keyword evidence="4" id="KW-0732">Signal</keyword>
<feature type="repeat" description="LDL-receptor class B" evidence="8">
    <location>
        <begin position="154"/>
        <end position="196"/>
    </location>
</feature>
<dbReference type="AlphaFoldDB" id="A0A2G8K123"/>
<keyword evidence="10" id="KW-0449">Lipoprotein</keyword>
<feature type="repeat" description="LDL-receptor class B" evidence="8">
    <location>
        <begin position="197"/>
        <end position="241"/>
    </location>
</feature>
<dbReference type="GO" id="GO:0017147">
    <property type="term" value="F:Wnt-protein binding"/>
    <property type="evidence" value="ECO:0007669"/>
    <property type="project" value="TreeGrafter"/>
</dbReference>
<evidence type="ECO:0000256" key="3">
    <source>
        <dbReference type="ARBA" id="ARBA00022536"/>
    </source>
</evidence>
<dbReference type="Pfam" id="PF00058">
    <property type="entry name" value="Ldl_recept_b"/>
    <property type="match status" value="5"/>
</dbReference>
<keyword evidence="11" id="KW-1185">Reference proteome</keyword>
<reference evidence="10 11" key="1">
    <citation type="journal article" date="2017" name="PLoS Biol.">
        <title>The sea cucumber genome provides insights into morphological evolution and visceral regeneration.</title>
        <authorList>
            <person name="Zhang X."/>
            <person name="Sun L."/>
            <person name="Yuan J."/>
            <person name="Sun Y."/>
            <person name="Gao Y."/>
            <person name="Zhang L."/>
            <person name="Li S."/>
            <person name="Dai H."/>
            <person name="Hamel J.F."/>
            <person name="Liu C."/>
            <person name="Yu Y."/>
            <person name="Liu S."/>
            <person name="Lin W."/>
            <person name="Guo K."/>
            <person name="Jin S."/>
            <person name="Xu P."/>
            <person name="Storey K.B."/>
            <person name="Huan P."/>
            <person name="Zhang T."/>
            <person name="Zhou Y."/>
            <person name="Zhang J."/>
            <person name="Lin C."/>
            <person name="Li X."/>
            <person name="Xing L."/>
            <person name="Huo D."/>
            <person name="Sun M."/>
            <person name="Wang L."/>
            <person name="Mercier A."/>
            <person name="Li F."/>
            <person name="Yang H."/>
            <person name="Xiang J."/>
        </authorList>
    </citation>
    <scope>NUCLEOTIDE SEQUENCE [LARGE SCALE GENOMIC DNA]</scope>
    <source>
        <strain evidence="10">Shaxun</strain>
        <tissue evidence="10">Muscle</tissue>
    </source>
</reference>